<keyword evidence="1" id="KW-0732">Signal</keyword>
<comment type="caution">
    <text evidence="2">The sequence shown here is derived from an EMBL/GenBank/DDBJ whole genome shotgun (WGS) entry which is preliminary data.</text>
</comment>
<organism evidence="2 3">
    <name type="scientific">Cercophora newfieldiana</name>
    <dbReference type="NCBI Taxonomy" id="92897"/>
    <lineage>
        <taxon>Eukaryota</taxon>
        <taxon>Fungi</taxon>
        <taxon>Dikarya</taxon>
        <taxon>Ascomycota</taxon>
        <taxon>Pezizomycotina</taxon>
        <taxon>Sordariomycetes</taxon>
        <taxon>Sordariomycetidae</taxon>
        <taxon>Sordariales</taxon>
        <taxon>Lasiosphaeriaceae</taxon>
        <taxon>Cercophora</taxon>
    </lineage>
</organism>
<reference evidence="2" key="1">
    <citation type="submission" date="2023-06" db="EMBL/GenBank/DDBJ databases">
        <title>Genome-scale phylogeny and comparative genomics of the fungal order Sordariales.</title>
        <authorList>
            <consortium name="Lawrence Berkeley National Laboratory"/>
            <person name="Hensen N."/>
            <person name="Bonometti L."/>
            <person name="Westerberg I."/>
            <person name="Brannstrom I.O."/>
            <person name="Guillou S."/>
            <person name="Cros-Aarteil S."/>
            <person name="Calhoun S."/>
            <person name="Haridas S."/>
            <person name="Kuo A."/>
            <person name="Mondo S."/>
            <person name="Pangilinan J."/>
            <person name="Riley R."/>
            <person name="Labutti K."/>
            <person name="Andreopoulos B."/>
            <person name="Lipzen A."/>
            <person name="Chen C."/>
            <person name="Yanf M."/>
            <person name="Daum C."/>
            <person name="Ng V."/>
            <person name="Clum A."/>
            <person name="Steindorff A."/>
            <person name="Ohm R."/>
            <person name="Martin F."/>
            <person name="Silar P."/>
            <person name="Natvig D."/>
            <person name="Lalanne C."/>
            <person name="Gautier V."/>
            <person name="Ament-Velasquez S.L."/>
            <person name="Kruys A."/>
            <person name="Hutchinson M.I."/>
            <person name="Powell A.J."/>
            <person name="Barry K."/>
            <person name="Miller A.N."/>
            <person name="Grigoriev I.V."/>
            <person name="Debuchy R."/>
            <person name="Gladieux P."/>
            <person name="Thoren M.H."/>
            <person name="Johannesson H."/>
        </authorList>
    </citation>
    <scope>NUCLEOTIDE SEQUENCE</scope>
    <source>
        <strain evidence="2">SMH2532-1</strain>
    </source>
</reference>
<gene>
    <name evidence="2" type="ORF">B0T16DRAFT_339099</name>
</gene>
<dbReference type="PANTHER" id="PTHR37536:SF1">
    <property type="entry name" value="ASPERGILLOPEPSIN, PUTAITVE (AFU_ORTHOLOGUE AFUA_7G01200)"/>
    <property type="match status" value="1"/>
</dbReference>
<evidence type="ECO:0000313" key="2">
    <source>
        <dbReference type="EMBL" id="KAK0639893.1"/>
    </source>
</evidence>
<dbReference type="InterPro" id="IPR038656">
    <property type="entry name" value="Peptidase_G1_sf"/>
</dbReference>
<accession>A0AA40CJJ2</accession>
<dbReference type="PANTHER" id="PTHR37536">
    <property type="entry name" value="PUTATIVE (AFU_ORTHOLOGUE AFUA_3G02970)-RELATED"/>
    <property type="match status" value="1"/>
</dbReference>
<dbReference type="Proteomes" id="UP001174936">
    <property type="component" value="Unassembled WGS sequence"/>
</dbReference>
<sequence length="298" mass="32440">MRCLSAAFISGFLALAARHVDGLDITVSGTQNGEPIPASELTFSNWEDGPLRWRPENIAERPGNNKFAATAAANPTADSPSYCGSINRSTASNRVKSITGAWQHPNCRVQTDKELRQAAAPKVVIGHGTSVVLYAGSYCQVRNWAGKVDNYLYWEWYPLNESQILNKIPVAPGDWIQATIDMPSPTSAQIVLTNFSKQTAITIILYNGTELVGTEAIWMVEAPYLANNYQPIYPRFDTIWITEANATLQNGSKLGIMGSVQSQVPNQCRSWEYDDTAVELIQLWPGTGSGVASPGAAS</sequence>
<feature type="signal peptide" evidence="1">
    <location>
        <begin position="1"/>
        <end position="22"/>
    </location>
</feature>
<dbReference type="GO" id="GO:0006508">
    <property type="term" value="P:proteolysis"/>
    <property type="evidence" value="ECO:0007669"/>
    <property type="project" value="InterPro"/>
</dbReference>
<evidence type="ECO:0000256" key="1">
    <source>
        <dbReference type="SAM" id="SignalP"/>
    </source>
</evidence>
<dbReference type="InterPro" id="IPR013320">
    <property type="entry name" value="ConA-like_dom_sf"/>
</dbReference>
<protein>
    <submittedName>
        <fullName evidence="2">Concanavalin A-like lectin/glucanase domain-containing protein</fullName>
    </submittedName>
</protein>
<proteinExistence type="predicted"/>
<keyword evidence="3" id="KW-1185">Reference proteome</keyword>
<dbReference type="AlphaFoldDB" id="A0AA40CJJ2"/>
<evidence type="ECO:0000313" key="3">
    <source>
        <dbReference type="Proteomes" id="UP001174936"/>
    </source>
</evidence>
<dbReference type="Pfam" id="PF01828">
    <property type="entry name" value="Peptidase_A4"/>
    <property type="match status" value="1"/>
</dbReference>
<dbReference type="Gene3D" id="2.60.120.700">
    <property type="entry name" value="Peptidase G1"/>
    <property type="match status" value="1"/>
</dbReference>
<dbReference type="SUPFAM" id="SSF49899">
    <property type="entry name" value="Concanavalin A-like lectins/glucanases"/>
    <property type="match status" value="1"/>
</dbReference>
<name>A0AA40CJJ2_9PEZI</name>
<dbReference type="CDD" id="cd13426">
    <property type="entry name" value="Peptidase_G1"/>
    <property type="match status" value="1"/>
</dbReference>
<dbReference type="EMBL" id="JAULSV010000007">
    <property type="protein sequence ID" value="KAK0639893.1"/>
    <property type="molecule type" value="Genomic_DNA"/>
</dbReference>
<dbReference type="InterPro" id="IPR000250">
    <property type="entry name" value="Peptidase_G1"/>
</dbReference>
<feature type="chain" id="PRO_5041408912" evidence="1">
    <location>
        <begin position="23"/>
        <end position="298"/>
    </location>
</feature>
<dbReference type="GO" id="GO:0070007">
    <property type="term" value="F:glutamic-type endopeptidase activity"/>
    <property type="evidence" value="ECO:0007669"/>
    <property type="project" value="InterPro"/>
</dbReference>